<gene>
    <name evidence="2" type="ORF">PGSY75_0025700</name>
</gene>
<comment type="caution">
    <text evidence="2">The sequence shown here is derived from an EMBL/GenBank/DDBJ whole genome shotgun (WGS) entry which is preliminary data.</text>
</comment>
<feature type="transmembrane region" description="Helical" evidence="1">
    <location>
        <begin position="205"/>
        <end position="225"/>
    </location>
</feature>
<accession>A0A151L2Q2</accession>
<dbReference type="AlphaFoldDB" id="A0A151L2Q2"/>
<reference evidence="2 3" key="1">
    <citation type="journal article" date="2016" name="Nat. Commun.">
        <title>Genomes of cryptic chimpanzee Plasmodium species reveal key evolutionary events leading to human malaria.</title>
        <authorList>
            <person name="Sundararaman S.A."/>
            <person name="Plenderleith L.J."/>
            <person name="Liu W."/>
            <person name="Loy D.E."/>
            <person name="Learn G.H."/>
            <person name="Li Y."/>
            <person name="Shaw K.S."/>
            <person name="Ayouba A."/>
            <person name="Peeters M."/>
            <person name="Speede S."/>
            <person name="Shaw G.M."/>
            <person name="Bushman F.D."/>
            <person name="Brisson D."/>
            <person name="Rayner J.C."/>
            <person name="Sharp P.M."/>
            <person name="Hahn B.H."/>
        </authorList>
    </citation>
    <scope>NUCLEOTIDE SEQUENCE [LARGE SCALE GENOMIC DNA]</scope>
    <source>
        <strain evidence="2 3">SY75</strain>
    </source>
</reference>
<keyword evidence="1" id="KW-1133">Transmembrane helix</keyword>
<evidence type="ECO:0000313" key="2">
    <source>
        <dbReference type="EMBL" id="KYN93232.1"/>
    </source>
</evidence>
<dbReference type="KEGG" id="pgab:PGSY75_0025700"/>
<dbReference type="EMBL" id="LVLB01000272">
    <property type="protein sequence ID" value="KYN93232.1"/>
    <property type="molecule type" value="Genomic_DNA"/>
</dbReference>
<keyword evidence="1" id="KW-0812">Transmembrane</keyword>
<dbReference type="GeneID" id="29773985"/>
<proteinExistence type="predicted"/>
<feature type="transmembrane region" description="Helical" evidence="1">
    <location>
        <begin position="6"/>
        <end position="26"/>
    </location>
</feature>
<evidence type="ECO:0000313" key="3">
    <source>
        <dbReference type="Proteomes" id="UP000076004"/>
    </source>
</evidence>
<dbReference type="Proteomes" id="UP000076004">
    <property type="component" value="Unassembled WGS sequence"/>
</dbReference>
<protein>
    <submittedName>
        <fullName evidence="2">Exported protein (Hyp15)</fullName>
    </submittedName>
</protein>
<keyword evidence="1" id="KW-0472">Membrane</keyword>
<name>A0A151L2Q2_9APIC</name>
<dbReference type="VEuPathDB" id="PlasmoDB:PGSY75_0025700"/>
<evidence type="ECO:0000256" key="1">
    <source>
        <dbReference type="SAM" id="Phobius"/>
    </source>
</evidence>
<organism evidence="2 3">
    <name type="scientific">Plasmodium gaboni</name>
    <dbReference type="NCBI Taxonomy" id="647221"/>
    <lineage>
        <taxon>Eukaryota</taxon>
        <taxon>Sar</taxon>
        <taxon>Alveolata</taxon>
        <taxon>Apicomplexa</taxon>
        <taxon>Aconoidasida</taxon>
        <taxon>Haemosporida</taxon>
        <taxon>Plasmodiidae</taxon>
        <taxon>Plasmodium</taxon>
        <taxon>Plasmodium (Laverania)</taxon>
    </lineage>
</organism>
<dbReference type="RefSeq" id="XP_018638824.1">
    <property type="nucleotide sequence ID" value="XM_018783399.1"/>
</dbReference>
<sequence length="236" mass="27787">MNFFYVKIFSLVFILSICELFHTGNLNIFKYKNEKYVCVENFILVRSLSDVLRANNLNTQITECDLISDKSEKNYLKKYSSLINNTDNDYYNKRKKKSEKKIKDKYERHNMVEYNLLRDKLTIDKSFVLSGYNKKITHNTKTYTIKDKLYEMVFKGKTFWKSLSYTIGYLGLKSSIYLFIGIIVKLCDVAPVTAAAFYLGAWGCLVFLIIIIIVGVWFLTTWLWAHKDIYNKKYGV</sequence>